<comment type="caution">
    <text evidence="2">The sequence shown here is derived from an EMBL/GenBank/DDBJ whole genome shotgun (WGS) entry which is preliminary data.</text>
</comment>
<proteinExistence type="predicted"/>
<accession>A0ABQ4TQN2</accession>
<keyword evidence="3" id="KW-1185">Reference proteome</keyword>
<organism evidence="2 3">
    <name type="scientific">Methylobacterium thuringiense</name>
    <dbReference type="NCBI Taxonomy" id="1003091"/>
    <lineage>
        <taxon>Bacteria</taxon>
        <taxon>Pseudomonadati</taxon>
        <taxon>Pseudomonadota</taxon>
        <taxon>Alphaproteobacteria</taxon>
        <taxon>Hyphomicrobiales</taxon>
        <taxon>Methylobacteriaceae</taxon>
        <taxon>Methylobacterium</taxon>
    </lineage>
</organism>
<evidence type="ECO:0000313" key="3">
    <source>
        <dbReference type="Proteomes" id="UP001055101"/>
    </source>
</evidence>
<dbReference type="Proteomes" id="UP001055101">
    <property type="component" value="Unassembled WGS sequence"/>
</dbReference>
<evidence type="ECO:0008006" key="4">
    <source>
        <dbReference type="Google" id="ProtNLM"/>
    </source>
</evidence>
<gene>
    <name evidence="2" type="ORF">EKPJFOCH_3825</name>
</gene>
<evidence type="ECO:0000313" key="2">
    <source>
        <dbReference type="EMBL" id="GJE57311.1"/>
    </source>
</evidence>
<evidence type="ECO:0000256" key="1">
    <source>
        <dbReference type="SAM" id="MobiDB-lite"/>
    </source>
</evidence>
<sequence length="217" mass="22663">MTQRQRAGDAMLSAARVKAEERGGPSGLADRLEDKARAPVPAETPRTVGGEMMPSDDFVEKTLPAILDTLASPDAVSADASRDRLDLAQQAGSLEMSLDTADSIQAADGLERMLAHQMATAHVAAMKAAGVMNGLLDYAGKTRGAEQQAACIEANRMAGAYARLTGSFQAGMQTLQRVRSGGRQVVVVQHNHINEGAQAVVTGAVGGGAARRKRVRG</sequence>
<reference evidence="2" key="2">
    <citation type="submission" date="2021-08" db="EMBL/GenBank/DDBJ databases">
        <authorList>
            <person name="Tani A."/>
            <person name="Ola A."/>
            <person name="Ogura Y."/>
            <person name="Katsura K."/>
            <person name="Hayashi T."/>
        </authorList>
    </citation>
    <scope>NUCLEOTIDE SEQUENCE</scope>
    <source>
        <strain evidence="2">DSM 23674</strain>
    </source>
</reference>
<reference evidence="2" key="1">
    <citation type="journal article" date="2021" name="Front. Microbiol.">
        <title>Comprehensive Comparative Genomics and Phenotyping of Methylobacterium Species.</title>
        <authorList>
            <person name="Alessa O."/>
            <person name="Ogura Y."/>
            <person name="Fujitani Y."/>
            <person name="Takami H."/>
            <person name="Hayashi T."/>
            <person name="Sahin N."/>
            <person name="Tani A."/>
        </authorList>
    </citation>
    <scope>NUCLEOTIDE SEQUENCE</scope>
    <source>
        <strain evidence="2">DSM 23674</strain>
    </source>
</reference>
<feature type="region of interest" description="Disordered" evidence="1">
    <location>
        <begin position="1"/>
        <end position="55"/>
    </location>
</feature>
<dbReference type="EMBL" id="BPRA01000021">
    <property type="protein sequence ID" value="GJE57311.1"/>
    <property type="molecule type" value="Genomic_DNA"/>
</dbReference>
<name>A0ABQ4TQN2_9HYPH</name>
<protein>
    <recommendedName>
        <fullName evidence="4">Phasin domain-containing protein</fullName>
    </recommendedName>
</protein>